<proteinExistence type="predicted"/>
<name>A0ABQ8G9S6_9PEZI</name>
<dbReference type="Proteomes" id="UP000774617">
    <property type="component" value="Unassembled WGS sequence"/>
</dbReference>
<gene>
    <name evidence="1" type="ORF">B0J12DRAFT_756658</name>
</gene>
<organism evidence="1 2">
    <name type="scientific">Macrophomina phaseolina</name>
    <dbReference type="NCBI Taxonomy" id="35725"/>
    <lineage>
        <taxon>Eukaryota</taxon>
        <taxon>Fungi</taxon>
        <taxon>Dikarya</taxon>
        <taxon>Ascomycota</taxon>
        <taxon>Pezizomycotina</taxon>
        <taxon>Dothideomycetes</taxon>
        <taxon>Dothideomycetes incertae sedis</taxon>
        <taxon>Botryosphaeriales</taxon>
        <taxon>Botryosphaeriaceae</taxon>
        <taxon>Macrophomina</taxon>
    </lineage>
</organism>
<accession>A0ABQ8G9S6</accession>
<comment type="caution">
    <text evidence="1">The sequence shown here is derived from an EMBL/GenBank/DDBJ whole genome shotgun (WGS) entry which is preliminary data.</text>
</comment>
<evidence type="ECO:0000313" key="1">
    <source>
        <dbReference type="EMBL" id="KAH7046705.1"/>
    </source>
</evidence>
<sequence length="118" mass="13636">METRTLEYKHRAEEIMHNGFSGDGVKHMWTPGVDDEDCKVHVKEFEGDYCDLTDGLRNSNSVHDRLMYWENTPKDGSAKKTNRRIIIVENVGPENCRPARRQTIHPLGVLPCDTHLKF</sequence>
<protein>
    <submittedName>
        <fullName evidence="1">Uncharacterized protein</fullName>
    </submittedName>
</protein>
<keyword evidence="2" id="KW-1185">Reference proteome</keyword>
<dbReference type="EMBL" id="JAGTJR010000017">
    <property type="protein sequence ID" value="KAH7046705.1"/>
    <property type="molecule type" value="Genomic_DNA"/>
</dbReference>
<evidence type="ECO:0000313" key="2">
    <source>
        <dbReference type="Proteomes" id="UP000774617"/>
    </source>
</evidence>
<reference evidence="1 2" key="1">
    <citation type="journal article" date="2021" name="Nat. Commun.">
        <title>Genetic determinants of endophytism in the Arabidopsis root mycobiome.</title>
        <authorList>
            <person name="Mesny F."/>
            <person name="Miyauchi S."/>
            <person name="Thiergart T."/>
            <person name="Pickel B."/>
            <person name="Atanasova L."/>
            <person name="Karlsson M."/>
            <person name="Huettel B."/>
            <person name="Barry K.W."/>
            <person name="Haridas S."/>
            <person name="Chen C."/>
            <person name="Bauer D."/>
            <person name="Andreopoulos W."/>
            <person name="Pangilinan J."/>
            <person name="LaButti K."/>
            <person name="Riley R."/>
            <person name="Lipzen A."/>
            <person name="Clum A."/>
            <person name="Drula E."/>
            <person name="Henrissat B."/>
            <person name="Kohler A."/>
            <person name="Grigoriev I.V."/>
            <person name="Martin F.M."/>
            <person name="Hacquard S."/>
        </authorList>
    </citation>
    <scope>NUCLEOTIDE SEQUENCE [LARGE SCALE GENOMIC DNA]</scope>
    <source>
        <strain evidence="1 2">MPI-SDFR-AT-0080</strain>
    </source>
</reference>